<dbReference type="Proteomes" id="UP000070578">
    <property type="component" value="Unassembled WGS sequence"/>
</dbReference>
<reference evidence="1 2" key="1">
    <citation type="submission" date="2016-02" db="EMBL/GenBank/DDBJ databases">
        <authorList>
            <person name="Wen L."/>
            <person name="He K."/>
            <person name="Yang H."/>
        </authorList>
    </citation>
    <scope>NUCLEOTIDE SEQUENCE [LARGE SCALE GENOMIC DNA]</scope>
    <source>
        <strain evidence="1">ShG14-8</strain>
    </source>
</reference>
<dbReference type="EMBL" id="LSLI01000140">
    <property type="protein sequence ID" value="KXS30797.1"/>
    <property type="molecule type" value="Genomic_DNA"/>
</dbReference>
<organism evidence="1 2">
    <name type="scientific">Candidatus Gallionella acididurans</name>
    <dbReference type="NCBI Taxonomy" id="1796491"/>
    <lineage>
        <taxon>Bacteria</taxon>
        <taxon>Pseudomonadati</taxon>
        <taxon>Pseudomonadota</taxon>
        <taxon>Betaproteobacteria</taxon>
        <taxon>Nitrosomonadales</taxon>
        <taxon>Gallionellaceae</taxon>
        <taxon>Gallionella</taxon>
    </lineage>
</organism>
<dbReference type="PATRIC" id="fig|1796491.3.peg.3377"/>
<evidence type="ECO:0000313" key="2">
    <source>
        <dbReference type="Proteomes" id="UP000070578"/>
    </source>
</evidence>
<evidence type="ECO:0000313" key="1">
    <source>
        <dbReference type="EMBL" id="KXS30797.1"/>
    </source>
</evidence>
<evidence type="ECO:0008006" key="3">
    <source>
        <dbReference type="Google" id="ProtNLM"/>
    </source>
</evidence>
<reference evidence="1 2" key="2">
    <citation type="submission" date="2016-03" db="EMBL/GenBank/DDBJ databases">
        <title>New uncultured bacterium of the family Gallionellaceae from acid mine drainage: description and reconstruction of genome based on metagenomic analysis of microbial community.</title>
        <authorList>
            <person name="Kadnikov V."/>
            <person name="Ivasenko D."/>
            <person name="Beletsky A."/>
            <person name="Mardanov A."/>
            <person name="Danilova E."/>
            <person name="Pimenov N."/>
            <person name="Karnachuk O."/>
            <person name="Ravin N."/>
        </authorList>
    </citation>
    <scope>NUCLEOTIDE SEQUENCE [LARGE SCALE GENOMIC DNA]</scope>
    <source>
        <strain evidence="1">ShG14-8</strain>
    </source>
</reference>
<gene>
    <name evidence="1" type="ORF">AWT59_3073</name>
</gene>
<comment type="caution">
    <text evidence="1">The sequence shown here is derived from an EMBL/GenBank/DDBJ whole genome shotgun (WGS) entry which is preliminary data.</text>
</comment>
<proteinExistence type="predicted"/>
<accession>A0A139BP71</accession>
<name>A0A139BP71_9PROT</name>
<dbReference type="AlphaFoldDB" id="A0A139BP71"/>
<sequence length="306" mass="35179">MSQNEGKKICGIVMPISTLDGCSEGHWSDVLEIITEAIEEAGFEGNLVSNADDVGIIQKRIIQNLYENPIVVCDVSGKNPNVMFELGMRLAFDKPTIIIKDDKTSYSFDTSPIEHIEYPRDLRFSRIVDFKLKLAEKIKATYEKSTADPTYTTFLKHFGEFKVAKIDKKEVSGQEFILDELKNIRSGMRRLERNQFGRDTPFRDESQFHQFKRDNALREGHDFDSSDDDFDYCARNISSSEIKKAIDMLSKHPAVLSTNIFEFEPDHVHLRAQLSDPKSKDELQMLMRKLLPKVQRNRHAIKLQNG</sequence>
<protein>
    <recommendedName>
        <fullName evidence="3">RNA helicase</fullName>
    </recommendedName>
</protein>